<sequence>MQRLDRSAGATTEHLLQSKEDIGRGLFIAPYEGESLCDVAVVFDDDGHIGYADERPTDRDIDGILWQRWGGTQTGPLQWSHHRPDRQRAVMERPHRCGGCAGEPDHDERGVLWLLNANEQAQATLTFPRDIRTATPAMCRQCAERALRACRVLQAGFIALRVRETELVGVRGILYSLTSPPQADRFVRFDDDAIHRVVARQLMLELRDAELDEDTLSPPGHGGRAPTAVPGPVWGWQ</sequence>
<dbReference type="EMBL" id="JBHSFK010000063">
    <property type="protein sequence ID" value="MFC4507890.1"/>
    <property type="molecule type" value="Genomic_DNA"/>
</dbReference>
<evidence type="ECO:0000256" key="1">
    <source>
        <dbReference type="SAM" id="MobiDB-lite"/>
    </source>
</evidence>
<gene>
    <name evidence="2" type="ORF">ACFPIH_52280</name>
</gene>
<accession>A0ABV9B9Z5</accession>
<keyword evidence="3" id="KW-1185">Reference proteome</keyword>
<reference evidence="3" key="1">
    <citation type="journal article" date="2019" name="Int. J. Syst. Evol. Microbiol.">
        <title>The Global Catalogue of Microorganisms (GCM) 10K type strain sequencing project: providing services to taxonomists for standard genome sequencing and annotation.</title>
        <authorList>
            <consortium name="The Broad Institute Genomics Platform"/>
            <consortium name="The Broad Institute Genome Sequencing Center for Infectious Disease"/>
            <person name="Wu L."/>
            <person name="Ma J."/>
        </authorList>
    </citation>
    <scope>NUCLEOTIDE SEQUENCE [LARGE SCALE GENOMIC DNA]</scope>
    <source>
        <strain evidence="3">CGMCC 4.7177</strain>
    </source>
</reference>
<comment type="caution">
    <text evidence="2">The sequence shown here is derived from an EMBL/GenBank/DDBJ whole genome shotgun (WGS) entry which is preliminary data.</text>
</comment>
<dbReference type="RefSeq" id="WP_381167441.1">
    <property type="nucleotide sequence ID" value="NZ_JBHSFK010000063.1"/>
</dbReference>
<feature type="region of interest" description="Disordered" evidence="1">
    <location>
        <begin position="213"/>
        <end position="237"/>
    </location>
</feature>
<protein>
    <submittedName>
        <fullName evidence="2">Uncharacterized protein</fullName>
    </submittedName>
</protein>
<name>A0ABV9B9Z5_9ACTN</name>
<organism evidence="2 3">
    <name type="scientific">Streptomyces vulcanius</name>
    <dbReference type="NCBI Taxonomy" id="1441876"/>
    <lineage>
        <taxon>Bacteria</taxon>
        <taxon>Bacillati</taxon>
        <taxon>Actinomycetota</taxon>
        <taxon>Actinomycetes</taxon>
        <taxon>Kitasatosporales</taxon>
        <taxon>Streptomycetaceae</taxon>
        <taxon>Streptomyces</taxon>
    </lineage>
</organism>
<proteinExistence type="predicted"/>
<dbReference type="Proteomes" id="UP001595839">
    <property type="component" value="Unassembled WGS sequence"/>
</dbReference>
<evidence type="ECO:0000313" key="3">
    <source>
        <dbReference type="Proteomes" id="UP001595839"/>
    </source>
</evidence>
<evidence type="ECO:0000313" key="2">
    <source>
        <dbReference type="EMBL" id="MFC4507890.1"/>
    </source>
</evidence>